<dbReference type="RefSeq" id="WP_058384566.1">
    <property type="nucleotide sequence ID" value="NZ_CP013661.2"/>
</dbReference>
<organism evidence="2 3">
    <name type="scientific">Planococcus kocurii</name>
    <dbReference type="NCBI Taxonomy" id="1374"/>
    <lineage>
        <taxon>Bacteria</taxon>
        <taxon>Bacillati</taxon>
        <taxon>Bacillota</taxon>
        <taxon>Bacilli</taxon>
        <taxon>Bacillales</taxon>
        <taxon>Caryophanaceae</taxon>
        <taxon>Planococcus</taxon>
    </lineage>
</organism>
<keyword evidence="3" id="KW-1185">Reference proteome</keyword>
<feature type="chain" id="PRO_5046575902" description="Glycosyl hydrolase" evidence="1">
    <location>
        <begin position="24"/>
        <end position="323"/>
    </location>
</feature>
<dbReference type="Proteomes" id="UP000065533">
    <property type="component" value="Chromosome"/>
</dbReference>
<feature type="signal peptide" evidence="1">
    <location>
        <begin position="1"/>
        <end position="23"/>
    </location>
</feature>
<evidence type="ECO:0000313" key="2">
    <source>
        <dbReference type="EMBL" id="ALS77895.1"/>
    </source>
</evidence>
<keyword evidence="1" id="KW-0732">Signal</keyword>
<gene>
    <name evidence="2" type="ORF">AUO94_04205</name>
</gene>
<reference evidence="2" key="1">
    <citation type="submission" date="2016-01" db="EMBL/GenBank/DDBJ databases">
        <title>Complete genome of Planococcus kocurri type strain.</title>
        <authorList>
            <person name="See-Too W.S."/>
        </authorList>
    </citation>
    <scope>NUCLEOTIDE SEQUENCE [LARGE SCALE GENOMIC DNA]</scope>
    <source>
        <strain evidence="2">ATCC 43650</strain>
    </source>
</reference>
<evidence type="ECO:0008006" key="4">
    <source>
        <dbReference type="Google" id="ProtNLM"/>
    </source>
</evidence>
<proteinExistence type="predicted"/>
<dbReference type="PROSITE" id="PS51257">
    <property type="entry name" value="PROKAR_LIPOPROTEIN"/>
    <property type="match status" value="1"/>
</dbReference>
<dbReference type="EMBL" id="CP013661">
    <property type="protein sequence ID" value="ALS77895.1"/>
    <property type="molecule type" value="Genomic_DNA"/>
</dbReference>
<dbReference type="InterPro" id="IPR008928">
    <property type="entry name" value="6-hairpin_glycosidase_sf"/>
</dbReference>
<evidence type="ECO:0000313" key="3">
    <source>
        <dbReference type="Proteomes" id="UP000065533"/>
    </source>
</evidence>
<name>A0ABM5WU71_9BACL</name>
<accession>A0ABM5WU71</accession>
<evidence type="ECO:0000256" key="1">
    <source>
        <dbReference type="SAM" id="SignalP"/>
    </source>
</evidence>
<sequence>MKTKLGFLLILLLLIGGCGSVDSVQQHVEKSYTNEDGLIYAYPDDPKSEYLSESIGLYMEYLVLIKDEKTFHEQYELLKAHFVTGKNGTSFVFWRLNEQATTNALIDDVRIIEALQQAATLFGREEYAETATTLGESIASVQQQDGSTVDFYDWTLALPAQRLTLSYVSENQWISDTSLALLKNTESTEIFFPEYYDTKQQSYKKSNEVHLIDQLLIAINRQKLGEASPTFLSWVKKEWTSDQRLYGRYDRKTQQPTVDYESLAVYYYLHAYLTVAGEEQLAREVFQRATALGTDDLLNEAHFFDYMHYQLLLENSKPATDSF</sequence>
<protein>
    <recommendedName>
        <fullName evidence="4">Glycosyl hydrolase</fullName>
    </recommendedName>
</protein>
<dbReference type="InterPro" id="IPR012341">
    <property type="entry name" value="6hp_glycosidase-like_sf"/>
</dbReference>
<dbReference type="SUPFAM" id="SSF48208">
    <property type="entry name" value="Six-hairpin glycosidases"/>
    <property type="match status" value="1"/>
</dbReference>
<dbReference type="Gene3D" id="1.50.10.10">
    <property type="match status" value="1"/>
</dbReference>